<dbReference type="GeneID" id="62229479"/>
<comment type="similarity">
    <text evidence="3">Belongs to the ustYa family.</text>
</comment>
<evidence type="ECO:0008006" key="7">
    <source>
        <dbReference type="Google" id="ProtNLM"/>
    </source>
</evidence>
<keyword evidence="2" id="KW-0560">Oxidoreductase</keyword>
<dbReference type="Pfam" id="PF11807">
    <property type="entry name" value="UstYa"/>
    <property type="match status" value="1"/>
</dbReference>
<evidence type="ECO:0000313" key="5">
    <source>
        <dbReference type="EMBL" id="KAF7934660.1"/>
    </source>
</evidence>
<reference evidence="5 6" key="1">
    <citation type="journal article" date="2020" name="Genome Biol. Evol.">
        <title>Comparative genomics of Sclerotiniaceae.</title>
        <authorList>
            <person name="Valero Jimenez C.A."/>
            <person name="Steentjes M."/>
            <person name="Scholten O.E."/>
            <person name="Van Kan J.A.L."/>
        </authorList>
    </citation>
    <scope>NUCLEOTIDE SEQUENCE [LARGE SCALE GENOMIC DNA]</scope>
    <source>
        <strain evidence="5 6">B1</strain>
    </source>
</reference>
<name>A0ABQ7IUM1_9HELO</name>
<keyword evidence="6" id="KW-1185">Reference proteome</keyword>
<comment type="pathway">
    <text evidence="1">Mycotoxin biosynthesis.</text>
</comment>
<dbReference type="PANTHER" id="PTHR33365">
    <property type="entry name" value="YALI0B05434P"/>
    <property type="match status" value="1"/>
</dbReference>
<feature type="signal peptide" evidence="4">
    <location>
        <begin position="1"/>
        <end position="17"/>
    </location>
</feature>
<organism evidence="5 6">
    <name type="scientific">Botrytis deweyae</name>
    <dbReference type="NCBI Taxonomy" id="2478750"/>
    <lineage>
        <taxon>Eukaryota</taxon>
        <taxon>Fungi</taxon>
        <taxon>Dikarya</taxon>
        <taxon>Ascomycota</taxon>
        <taxon>Pezizomycotina</taxon>
        <taxon>Leotiomycetes</taxon>
        <taxon>Helotiales</taxon>
        <taxon>Sclerotiniaceae</taxon>
        <taxon>Botrytis</taxon>
    </lineage>
</organism>
<proteinExistence type="inferred from homology"/>
<dbReference type="PANTHER" id="PTHR33365:SF11">
    <property type="entry name" value="TAT PATHWAY SIGNAL SEQUENCE"/>
    <property type="match status" value="1"/>
</dbReference>
<comment type="caution">
    <text evidence="5">The sequence shown here is derived from an EMBL/GenBank/DDBJ whole genome shotgun (WGS) entry which is preliminary data.</text>
</comment>
<dbReference type="EMBL" id="RCSX01000005">
    <property type="protein sequence ID" value="KAF7934660.1"/>
    <property type="molecule type" value="Genomic_DNA"/>
</dbReference>
<sequence length="208" mass="23843">MSRFLLGLLVMFLTVASFLTGRYYEKLEPDGFLHQYPDNILVASKSKTFVYNQTYGEKPSNQTDAAWESLFPSQGGYFQHPTFAPHRSALSVFHQLHCLDGLRNTYWLLLSAATTGPTILEDEIPMMASPPHIRHCIDLLRQSLMCQPDLAIEEKDQERGGVSGFGVEHKCKDWSQVAQWVEKWQGYKIEEEREKVKAHGATDHHEHH</sequence>
<evidence type="ECO:0000256" key="3">
    <source>
        <dbReference type="ARBA" id="ARBA00035112"/>
    </source>
</evidence>
<feature type="chain" id="PRO_5046851123" description="Oxidase ustYa" evidence="4">
    <location>
        <begin position="18"/>
        <end position="208"/>
    </location>
</feature>
<dbReference type="InterPro" id="IPR021765">
    <property type="entry name" value="UstYa-like"/>
</dbReference>
<evidence type="ECO:0000256" key="1">
    <source>
        <dbReference type="ARBA" id="ARBA00004685"/>
    </source>
</evidence>
<dbReference type="RefSeq" id="XP_038812854.1">
    <property type="nucleotide sequence ID" value="XM_038950325.1"/>
</dbReference>
<protein>
    <recommendedName>
        <fullName evidence="7">Oxidase ustYa</fullName>
    </recommendedName>
</protein>
<evidence type="ECO:0000313" key="6">
    <source>
        <dbReference type="Proteomes" id="UP000783213"/>
    </source>
</evidence>
<dbReference type="Proteomes" id="UP000783213">
    <property type="component" value="Unassembled WGS sequence"/>
</dbReference>
<evidence type="ECO:0000256" key="4">
    <source>
        <dbReference type="SAM" id="SignalP"/>
    </source>
</evidence>
<evidence type="ECO:0000256" key="2">
    <source>
        <dbReference type="ARBA" id="ARBA00023002"/>
    </source>
</evidence>
<gene>
    <name evidence="5" type="ORF">EAE98_002705</name>
</gene>
<keyword evidence="4" id="KW-0732">Signal</keyword>
<accession>A0ABQ7IUM1</accession>